<dbReference type="SUPFAM" id="SSF55658">
    <property type="entry name" value="L9 N-domain-like"/>
    <property type="match status" value="1"/>
</dbReference>
<evidence type="ECO:0000259" key="8">
    <source>
        <dbReference type="PROSITE" id="PS00651"/>
    </source>
</evidence>
<dbReference type="PANTHER" id="PTHR21368">
    <property type="entry name" value="50S RIBOSOMAL PROTEIN L9"/>
    <property type="match status" value="1"/>
</dbReference>
<dbReference type="PATRIC" id="fig|98804.3.peg.365"/>
<dbReference type="GO" id="GO:1990904">
    <property type="term" value="C:ribonucleoprotein complex"/>
    <property type="evidence" value="ECO:0007669"/>
    <property type="project" value="UniProtKB-KW"/>
</dbReference>
<dbReference type="Proteomes" id="UP000243633">
    <property type="component" value="Chromosome 1"/>
</dbReference>
<evidence type="ECO:0000313" key="9">
    <source>
        <dbReference type="EMBL" id="CUR53346.1"/>
    </source>
</evidence>
<dbReference type="GO" id="GO:0005840">
    <property type="term" value="C:ribosome"/>
    <property type="evidence" value="ECO:0007669"/>
    <property type="project" value="UniProtKB-KW"/>
</dbReference>
<evidence type="ECO:0000256" key="5">
    <source>
        <dbReference type="ARBA" id="ARBA00023274"/>
    </source>
</evidence>
<keyword evidence="2 7" id="KW-0699">rRNA-binding</keyword>
<evidence type="ECO:0000256" key="3">
    <source>
        <dbReference type="ARBA" id="ARBA00022884"/>
    </source>
</evidence>
<dbReference type="InterPro" id="IPR020594">
    <property type="entry name" value="Ribosomal_bL9_bac/chp"/>
</dbReference>
<comment type="function">
    <text evidence="7">Binds to the 23S rRNA.</text>
</comment>
<dbReference type="GO" id="GO:0003735">
    <property type="term" value="F:structural constituent of ribosome"/>
    <property type="evidence" value="ECO:0007669"/>
    <property type="project" value="InterPro"/>
</dbReference>
<dbReference type="HAMAP" id="MF_00503">
    <property type="entry name" value="Ribosomal_bL9"/>
    <property type="match status" value="1"/>
</dbReference>
<dbReference type="Gene3D" id="3.40.5.10">
    <property type="entry name" value="Ribosomal protein L9, N-terminal domain"/>
    <property type="match status" value="1"/>
</dbReference>
<reference evidence="10" key="1">
    <citation type="submission" date="2015-10" db="EMBL/GenBank/DDBJ databases">
        <authorList>
            <person name="Manzano-Marin A."/>
            <person name="Manzano-Marin A."/>
        </authorList>
    </citation>
    <scope>NUCLEOTIDE SEQUENCE [LARGE SCALE GENOMIC DNA]</scope>
    <source>
        <strain evidence="10">BTs</strain>
    </source>
</reference>
<dbReference type="STRING" id="98804.BTSPAZIEG_0390"/>
<dbReference type="Pfam" id="PF03948">
    <property type="entry name" value="Ribosomal_L9_C"/>
    <property type="match status" value="1"/>
</dbReference>
<accession>A0A160SZF2</accession>
<evidence type="ECO:0000256" key="4">
    <source>
        <dbReference type="ARBA" id="ARBA00022980"/>
    </source>
</evidence>
<keyword evidence="10" id="KW-1185">Reference proteome</keyword>
<keyword evidence="3 7" id="KW-0694">RNA-binding</keyword>
<gene>
    <name evidence="7 9" type="primary">rplI</name>
    <name evidence="9" type="ORF">BTSPAZIEG_0390</name>
</gene>
<dbReference type="GO" id="GO:0019843">
    <property type="term" value="F:rRNA binding"/>
    <property type="evidence" value="ECO:0007669"/>
    <property type="project" value="UniProtKB-UniRule"/>
</dbReference>
<dbReference type="InterPro" id="IPR009027">
    <property type="entry name" value="Ribosomal_bL9/RNase_H1_N"/>
</dbReference>
<dbReference type="SUPFAM" id="SSF55653">
    <property type="entry name" value="Ribosomal protein L9 C-domain"/>
    <property type="match status" value="1"/>
</dbReference>
<evidence type="ECO:0000256" key="1">
    <source>
        <dbReference type="ARBA" id="ARBA00010605"/>
    </source>
</evidence>
<evidence type="ECO:0000256" key="7">
    <source>
        <dbReference type="HAMAP-Rule" id="MF_00503"/>
    </source>
</evidence>
<dbReference type="GO" id="GO:0006412">
    <property type="term" value="P:translation"/>
    <property type="evidence" value="ECO:0007669"/>
    <property type="project" value="UniProtKB-UniRule"/>
</dbReference>
<dbReference type="PROSITE" id="PS00651">
    <property type="entry name" value="RIBOSOMAL_L9"/>
    <property type="match status" value="1"/>
</dbReference>
<evidence type="ECO:0000256" key="6">
    <source>
        <dbReference type="ARBA" id="ARBA00035292"/>
    </source>
</evidence>
<dbReference type="InterPro" id="IPR036935">
    <property type="entry name" value="Ribosomal_bL9_N_sf"/>
</dbReference>
<evidence type="ECO:0000313" key="10">
    <source>
        <dbReference type="Proteomes" id="UP000243633"/>
    </source>
</evidence>
<dbReference type="EMBL" id="LN890285">
    <property type="protein sequence ID" value="CUR53346.1"/>
    <property type="molecule type" value="Genomic_DNA"/>
</dbReference>
<dbReference type="Gene3D" id="3.10.430.100">
    <property type="entry name" value="Ribosomal protein L9, C-terminal domain"/>
    <property type="match status" value="1"/>
</dbReference>
<organism evidence="9 10">
    <name type="scientific">Buchnera aphidicola subsp. Tuberolachnus salignus</name>
    <dbReference type="NCBI Taxonomy" id="98804"/>
    <lineage>
        <taxon>Bacteria</taxon>
        <taxon>Pseudomonadati</taxon>
        <taxon>Pseudomonadota</taxon>
        <taxon>Gammaproteobacteria</taxon>
        <taxon>Enterobacterales</taxon>
        <taxon>Erwiniaceae</taxon>
        <taxon>Buchnera</taxon>
    </lineage>
</organism>
<dbReference type="Pfam" id="PF01281">
    <property type="entry name" value="Ribosomal_L9_N"/>
    <property type="match status" value="1"/>
</dbReference>
<dbReference type="OrthoDB" id="9788336at2"/>
<dbReference type="RefSeq" id="WP_075472935.1">
    <property type="nucleotide sequence ID" value="NZ_CP135003.1"/>
</dbReference>
<dbReference type="InterPro" id="IPR036791">
    <property type="entry name" value="Ribosomal_bL9_C_sf"/>
</dbReference>
<dbReference type="InterPro" id="IPR020070">
    <property type="entry name" value="Ribosomal_bL9_N"/>
</dbReference>
<evidence type="ECO:0000256" key="2">
    <source>
        <dbReference type="ARBA" id="ARBA00022730"/>
    </source>
</evidence>
<feature type="domain" description="Ribosomal protein L9" evidence="8">
    <location>
        <begin position="13"/>
        <end position="40"/>
    </location>
</feature>
<keyword evidence="5 7" id="KW-0687">Ribonucleoprotein</keyword>
<sequence length="150" mass="17255">MKIILINSIKNLGKSGQLKTVKNGYARNYLFPKELAILATPENILKMKKQKIIYEKKKLFFISEAKRKIKEIKKLGTIIIFVKSNTQKKIFGSVNASQISKKITQLGIVVKKNEIKLNDGLLRYLGDHFVTYEPYKNININIKISILCKK</sequence>
<proteinExistence type="inferred from homology"/>
<dbReference type="InterPro" id="IPR000244">
    <property type="entry name" value="Ribosomal_bL9"/>
</dbReference>
<name>A0A160SZF2_BUCTT</name>
<comment type="similarity">
    <text evidence="1 7">Belongs to the bacterial ribosomal protein bL9 family.</text>
</comment>
<keyword evidence="4 7" id="KW-0689">Ribosomal protein</keyword>
<dbReference type="AlphaFoldDB" id="A0A160SZF2"/>
<dbReference type="NCBIfam" id="TIGR00158">
    <property type="entry name" value="L9"/>
    <property type="match status" value="1"/>
</dbReference>
<dbReference type="InterPro" id="IPR020069">
    <property type="entry name" value="Ribosomal_bL9_C"/>
</dbReference>
<protein>
    <recommendedName>
        <fullName evidence="6 7">Large ribosomal subunit protein bL9</fullName>
    </recommendedName>
</protein>